<gene>
    <name evidence="2" type="ORF">CWC05_08365</name>
</gene>
<dbReference type="PIRSF" id="PIRSF011443">
    <property type="entry name" value="YgjV"/>
    <property type="match status" value="1"/>
</dbReference>
<name>A0A5S3Z548_9GAMM</name>
<proteinExistence type="predicted"/>
<accession>A0A5S3Z548</accession>
<keyword evidence="1" id="KW-0472">Membrane</keyword>
<dbReference type="RefSeq" id="WP_022946125.1">
    <property type="nucleotide sequence ID" value="NZ_JXXY01000009.1"/>
</dbReference>
<evidence type="ECO:0000256" key="1">
    <source>
        <dbReference type="SAM" id="Phobius"/>
    </source>
</evidence>
<dbReference type="Proteomes" id="UP000305874">
    <property type="component" value="Unassembled WGS sequence"/>
</dbReference>
<dbReference type="GeneID" id="58230597"/>
<organism evidence="2 3">
    <name type="scientific">Pseudoalteromonas ruthenica</name>
    <dbReference type="NCBI Taxonomy" id="151081"/>
    <lineage>
        <taxon>Bacteria</taxon>
        <taxon>Pseudomonadati</taxon>
        <taxon>Pseudomonadota</taxon>
        <taxon>Gammaproteobacteria</taxon>
        <taxon>Alteromonadales</taxon>
        <taxon>Pseudoalteromonadaceae</taxon>
        <taxon>Pseudoalteromonas</taxon>
    </lineage>
</organism>
<keyword evidence="1" id="KW-0812">Transmembrane</keyword>
<keyword evidence="1" id="KW-1133">Transmembrane helix</keyword>
<dbReference type="EMBL" id="PNCG01000008">
    <property type="protein sequence ID" value="TMP87394.1"/>
    <property type="molecule type" value="Genomic_DNA"/>
</dbReference>
<reference evidence="3" key="2">
    <citation type="submission" date="2019-06" db="EMBL/GenBank/DDBJ databases">
        <title>Co-occurence of chitin degradation, pigmentation and bioactivity in marine Pseudoalteromonas.</title>
        <authorList>
            <person name="Sonnenschein E.C."/>
            <person name="Bech P.K."/>
        </authorList>
    </citation>
    <scope>NUCLEOTIDE SEQUENCE [LARGE SCALE GENOMIC DNA]</scope>
    <source>
        <strain evidence="3">S2897</strain>
    </source>
</reference>
<sequence>MDWFWLSQLLVAIAIVCDLVSFQLPQRRSVLICLVLSTALTSGHYVLLTQYSGAILMLLASLRFALSIHYQQRRLMVIFIALSILTTLFVWQSPISLWALAGSCIQTCAAFQRRQLTMRLLMLLGSGCWLAYGVAAGSPMAALLEGLFVSSNVIALYRYRRQLFSFST</sequence>
<feature type="transmembrane region" description="Helical" evidence="1">
    <location>
        <begin position="76"/>
        <end position="104"/>
    </location>
</feature>
<dbReference type="InterPro" id="IPR026267">
    <property type="entry name" value="YgjV"/>
</dbReference>
<evidence type="ECO:0000313" key="3">
    <source>
        <dbReference type="Proteomes" id="UP000305874"/>
    </source>
</evidence>
<dbReference type="OrthoDB" id="7858522at2"/>
<dbReference type="Pfam" id="PF10688">
    <property type="entry name" value="Imp-YgjV"/>
    <property type="match status" value="1"/>
</dbReference>
<dbReference type="AlphaFoldDB" id="A0A5S3Z548"/>
<comment type="caution">
    <text evidence="2">The sequence shown here is derived from an EMBL/GenBank/DDBJ whole genome shotgun (WGS) entry which is preliminary data.</text>
</comment>
<protein>
    <submittedName>
        <fullName evidence="2">YgjV family protein</fullName>
    </submittedName>
</protein>
<reference evidence="2 3" key="1">
    <citation type="submission" date="2017-12" db="EMBL/GenBank/DDBJ databases">
        <authorList>
            <person name="Paulsen S."/>
            <person name="Gram L.K."/>
        </authorList>
    </citation>
    <scope>NUCLEOTIDE SEQUENCE [LARGE SCALE GENOMIC DNA]</scope>
    <source>
        <strain evidence="2 3">S2897</strain>
    </source>
</reference>
<evidence type="ECO:0000313" key="2">
    <source>
        <dbReference type="EMBL" id="TMP87394.1"/>
    </source>
</evidence>
<dbReference type="InterPro" id="IPR019629">
    <property type="entry name" value="Uncharacterised_HI1736/YgjV"/>
</dbReference>
<feature type="transmembrane region" description="Helical" evidence="1">
    <location>
        <begin position="116"/>
        <end position="135"/>
    </location>
</feature>
<feature type="transmembrane region" description="Helical" evidence="1">
    <location>
        <begin position="54"/>
        <end position="70"/>
    </location>
</feature>